<dbReference type="GO" id="GO:0046656">
    <property type="term" value="P:folic acid biosynthetic process"/>
    <property type="evidence" value="ECO:0007669"/>
    <property type="project" value="UniProtKB-KW"/>
</dbReference>
<comment type="similarity">
    <text evidence="4 21">Belongs to the folylpolyglutamate synthase family.</text>
</comment>
<dbReference type="RefSeq" id="WP_253474617.1">
    <property type="nucleotide sequence ID" value="NZ_JALJXV010000002.1"/>
</dbReference>
<dbReference type="NCBIfam" id="TIGR01499">
    <property type="entry name" value="folC"/>
    <property type="match status" value="1"/>
</dbReference>
<evidence type="ECO:0000256" key="20">
    <source>
        <dbReference type="ARBA" id="ARBA00049161"/>
    </source>
</evidence>
<sequence>MAHSRFSCLDDWLTWQATLHPKAIDMSLERIRTVAGRLDLLSRRAWTFTVAGTNGKGSSIAYAEAMLRSAGLRVGTYTSPHLLHYCERICIDGRMVDEASVIRAFEAIDLARGNVSLTYFEFGTLAARWLFAETGVDVELLEVGLGGRLDSVNIFEPDACLITSVGLDHCEWLGSDREMIGREKAGIMRTEVPVVFAGPDIPDSVRRHAAEVGAALMVAGEHYRTGDDDNGTWWYEDDRGRMEGLVPPPLPGNVQRANAAGVFRALRGLPGFTPSAGLWNRSVSTIRLAGRLQRLSGSPAWWLDVAHNADSAAVLADSLQRRQTAGRRVACLAMMRRKDPAVVLAPLADLFDGWYLLALPEAEAWTPDELGSYLPPGSVLGSGPPEQLFREIGQILGPVDELVVFGSFRTVEEAMRFRGVDSLHGAVQHER</sequence>
<dbReference type="Proteomes" id="UP001205843">
    <property type="component" value="Unassembled WGS sequence"/>
</dbReference>
<evidence type="ECO:0000256" key="8">
    <source>
        <dbReference type="ARBA" id="ARBA00022598"/>
    </source>
</evidence>
<evidence type="ECO:0000256" key="6">
    <source>
        <dbReference type="ARBA" id="ARBA00013025"/>
    </source>
</evidence>
<keyword evidence="9" id="KW-0479">Metal-binding</keyword>
<dbReference type="InterPro" id="IPR036615">
    <property type="entry name" value="Mur_ligase_C_dom_sf"/>
</dbReference>
<feature type="domain" description="Mur ligase C-terminal" evidence="22">
    <location>
        <begin position="290"/>
        <end position="407"/>
    </location>
</feature>
<dbReference type="SUPFAM" id="SSF53244">
    <property type="entry name" value="MurD-like peptide ligases, peptide-binding domain"/>
    <property type="match status" value="1"/>
</dbReference>
<dbReference type="GO" id="GO:0004326">
    <property type="term" value="F:tetrahydrofolylpolyglutamate synthase activity"/>
    <property type="evidence" value="ECO:0007669"/>
    <property type="project" value="UniProtKB-EC"/>
</dbReference>
<evidence type="ECO:0000256" key="14">
    <source>
        <dbReference type="ARBA" id="ARBA00030048"/>
    </source>
</evidence>
<evidence type="ECO:0000256" key="13">
    <source>
        <dbReference type="ARBA" id="ARBA00022909"/>
    </source>
</evidence>
<gene>
    <name evidence="23" type="ORF">J2T57_000815</name>
</gene>
<dbReference type="InterPro" id="IPR004101">
    <property type="entry name" value="Mur_ligase_C"/>
</dbReference>
<dbReference type="EMBL" id="JALJXV010000002">
    <property type="protein sequence ID" value="MCP1673716.1"/>
    <property type="molecule type" value="Genomic_DNA"/>
</dbReference>
<evidence type="ECO:0000256" key="17">
    <source>
        <dbReference type="ARBA" id="ARBA00047493"/>
    </source>
</evidence>
<evidence type="ECO:0000256" key="3">
    <source>
        <dbReference type="ARBA" id="ARBA00005150"/>
    </source>
</evidence>
<evidence type="ECO:0000256" key="18">
    <source>
        <dbReference type="ARBA" id="ARBA00047808"/>
    </source>
</evidence>
<evidence type="ECO:0000256" key="21">
    <source>
        <dbReference type="PIRNR" id="PIRNR001563"/>
    </source>
</evidence>
<dbReference type="PANTHER" id="PTHR11136">
    <property type="entry name" value="FOLYLPOLYGLUTAMATE SYNTHASE-RELATED"/>
    <property type="match status" value="1"/>
</dbReference>
<comment type="function">
    <text evidence="1">Functions in two distinct reactions of the de novo folate biosynthetic pathway. Catalyzes the addition of a glutamate residue to dihydropteroate (7,8-dihydropteroate or H2Pte) to form dihydrofolate (7,8-dihydrofolate monoglutamate or H2Pte-Glu). Also catalyzes successive additions of L-glutamate to tetrahydrofolate or 10-formyltetrahydrofolate or 5,10-methylenetetrahydrofolate, leading to folylpolyglutamate derivatives.</text>
</comment>
<accession>A0AAE3KAQ4</accession>
<comment type="catalytic activity">
    <reaction evidence="17">
        <text>(6S)-5,6,7,8-tetrahydrofolyl-(gamma-L-Glu)(n) + L-glutamate + ATP = (6S)-5,6,7,8-tetrahydrofolyl-(gamma-L-Glu)(n+1) + ADP + phosphate + H(+)</text>
        <dbReference type="Rhea" id="RHEA:10580"/>
        <dbReference type="Rhea" id="RHEA-COMP:14738"/>
        <dbReference type="Rhea" id="RHEA-COMP:14740"/>
        <dbReference type="ChEBI" id="CHEBI:15378"/>
        <dbReference type="ChEBI" id="CHEBI:29985"/>
        <dbReference type="ChEBI" id="CHEBI:30616"/>
        <dbReference type="ChEBI" id="CHEBI:43474"/>
        <dbReference type="ChEBI" id="CHEBI:141005"/>
        <dbReference type="ChEBI" id="CHEBI:456216"/>
        <dbReference type="EC" id="6.3.2.17"/>
    </reaction>
</comment>
<evidence type="ECO:0000313" key="24">
    <source>
        <dbReference type="Proteomes" id="UP001205843"/>
    </source>
</evidence>
<dbReference type="EC" id="6.3.2.12" evidence="5"/>
<evidence type="ECO:0000256" key="4">
    <source>
        <dbReference type="ARBA" id="ARBA00008276"/>
    </source>
</evidence>
<dbReference type="EC" id="6.3.2.17" evidence="6"/>
<dbReference type="GO" id="GO:0008841">
    <property type="term" value="F:dihydrofolate synthase activity"/>
    <property type="evidence" value="ECO:0007669"/>
    <property type="project" value="UniProtKB-EC"/>
</dbReference>
<evidence type="ECO:0000313" key="23">
    <source>
        <dbReference type="EMBL" id="MCP1673716.1"/>
    </source>
</evidence>
<evidence type="ECO:0000256" key="5">
    <source>
        <dbReference type="ARBA" id="ARBA00013023"/>
    </source>
</evidence>
<dbReference type="PIRSF" id="PIRSF001563">
    <property type="entry name" value="Folylpolyglu_synth"/>
    <property type="match status" value="1"/>
</dbReference>
<comment type="catalytic activity">
    <reaction evidence="20">
        <text>7,8-dihydropteroate + L-glutamate + ATP = 7,8-dihydrofolate + ADP + phosphate + H(+)</text>
        <dbReference type="Rhea" id="RHEA:23584"/>
        <dbReference type="ChEBI" id="CHEBI:15378"/>
        <dbReference type="ChEBI" id="CHEBI:17839"/>
        <dbReference type="ChEBI" id="CHEBI:29985"/>
        <dbReference type="ChEBI" id="CHEBI:30616"/>
        <dbReference type="ChEBI" id="CHEBI:43474"/>
        <dbReference type="ChEBI" id="CHEBI:57451"/>
        <dbReference type="ChEBI" id="CHEBI:456216"/>
        <dbReference type="EC" id="6.3.2.12"/>
    </reaction>
</comment>
<proteinExistence type="inferred from homology"/>
<evidence type="ECO:0000256" key="10">
    <source>
        <dbReference type="ARBA" id="ARBA00022741"/>
    </source>
</evidence>
<protein>
    <recommendedName>
        <fullName evidence="7">Dihydrofolate synthase/folylpolyglutamate synthase</fullName>
        <ecNumber evidence="5">6.3.2.12</ecNumber>
        <ecNumber evidence="6">6.3.2.17</ecNumber>
    </recommendedName>
    <alternativeName>
        <fullName evidence="16">Folylpoly-gamma-glutamate synthetase-dihydrofolate synthetase</fullName>
    </alternativeName>
    <alternativeName>
        <fullName evidence="14">Folylpolyglutamate synthetase</fullName>
    </alternativeName>
    <alternativeName>
        <fullName evidence="15">Tetrahydrofolylpolyglutamate synthase</fullName>
    </alternativeName>
</protein>
<organism evidence="23 24">
    <name type="scientific">Natronocella acetinitrilica</name>
    <dbReference type="NCBI Taxonomy" id="414046"/>
    <lineage>
        <taxon>Bacteria</taxon>
        <taxon>Pseudomonadati</taxon>
        <taxon>Pseudomonadota</taxon>
        <taxon>Gammaproteobacteria</taxon>
        <taxon>Chromatiales</taxon>
        <taxon>Ectothiorhodospiraceae</taxon>
        <taxon>Natronocella</taxon>
    </lineage>
</organism>
<evidence type="ECO:0000256" key="9">
    <source>
        <dbReference type="ARBA" id="ARBA00022723"/>
    </source>
</evidence>
<comment type="pathway">
    <text evidence="2">Cofactor biosynthesis; tetrahydrofolate biosynthesis; 7,8-dihydrofolate from 2-amino-4-hydroxy-6-hydroxymethyl-7,8-dihydropteridine diphosphate and 4-aminobenzoate: step 2/2.</text>
</comment>
<evidence type="ECO:0000256" key="1">
    <source>
        <dbReference type="ARBA" id="ARBA00002714"/>
    </source>
</evidence>
<keyword evidence="24" id="KW-1185">Reference proteome</keyword>
<reference evidence="23" key="1">
    <citation type="submission" date="2022-03" db="EMBL/GenBank/DDBJ databases">
        <title>Genomic Encyclopedia of Type Strains, Phase III (KMG-III): the genomes of soil and plant-associated and newly described type strains.</title>
        <authorList>
            <person name="Whitman W."/>
        </authorList>
    </citation>
    <scope>NUCLEOTIDE SEQUENCE</scope>
    <source>
        <strain evidence="23">ANL 6-2</strain>
    </source>
</reference>
<comment type="catalytic activity">
    <reaction evidence="18">
        <text>10-formyltetrahydrofolyl-(gamma-L-Glu)(n) + L-glutamate + ATP = 10-formyltetrahydrofolyl-(gamma-L-Glu)(n+1) + ADP + phosphate + H(+)</text>
        <dbReference type="Rhea" id="RHEA:51904"/>
        <dbReference type="Rhea" id="RHEA-COMP:13088"/>
        <dbReference type="Rhea" id="RHEA-COMP:14300"/>
        <dbReference type="ChEBI" id="CHEBI:15378"/>
        <dbReference type="ChEBI" id="CHEBI:29985"/>
        <dbReference type="ChEBI" id="CHEBI:30616"/>
        <dbReference type="ChEBI" id="CHEBI:43474"/>
        <dbReference type="ChEBI" id="CHEBI:134413"/>
        <dbReference type="ChEBI" id="CHEBI:456216"/>
        <dbReference type="EC" id="6.3.2.17"/>
    </reaction>
</comment>
<evidence type="ECO:0000256" key="16">
    <source>
        <dbReference type="ARBA" id="ARBA00032510"/>
    </source>
</evidence>
<dbReference type="InterPro" id="IPR001645">
    <property type="entry name" value="Folylpolyglutamate_synth"/>
</dbReference>
<dbReference type="PANTHER" id="PTHR11136:SF0">
    <property type="entry name" value="DIHYDROFOLATE SYNTHETASE-RELATED"/>
    <property type="match status" value="1"/>
</dbReference>
<evidence type="ECO:0000256" key="11">
    <source>
        <dbReference type="ARBA" id="ARBA00022840"/>
    </source>
</evidence>
<evidence type="ECO:0000256" key="15">
    <source>
        <dbReference type="ARBA" id="ARBA00030592"/>
    </source>
</evidence>
<evidence type="ECO:0000256" key="2">
    <source>
        <dbReference type="ARBA" id="ARBA00004799"/>
    </source>
</evidence>
<evidence type="ECO:0000259" key="22">
    <source>
        <dbReference type="Pfam" id="PF02875"/>
    </source>
</evidence>
<dbReference type="GO" id="GO:0005524">
    <property type="term" value="F:ATP binding"/>
    <property type="evidence" value="ECO:0007669"/>
    <property type="project" value="UniProtKB-KW"/>
</dbReference>
<keyword evidence="13" id="KW-0289">Folate biosynthesis</keyword>
<dbReference type="GO" id="GO:0046872">
    <property type="term" value="F:metal ion binding"/>
    <property type="evidence" value="ECO:0007669"/>
    <property type="project" value="UniProtKB-KW"/>
</dbReference>
<keyword evidence="8 21" id="KW-0436">Ligase</keyword>
<evidence type="ECO:0000256" key="12">
    <source>
        <dbReference type="ARBA" id="ARBA00022842"/>
    </source>
</evidence>
<comment type="catalytic activity">
    <reaction evidence="19">
        <text>(6R)-5,10-methylenetetrahydrofolyl-(gamma-L-Glu)(n) + L-glutamate + ATP = (6R)-5,10-methylenetetrahydrofolyl-(gamma-L-Glu)(n+1) + ADP + phosphate + H(+)</text>
        <dbReference type="Rhea" id="RHEA:51912"/>
        <dbReference type="Rhea" id="RHEA-COMP:13257"/>
        <dbReference type="Rhea" id="RHEA-COMP:13258"/>
        <dbReference type="ChEBI" id="CHEBI:15378"/>
        <dbReference type="ChEBI" id="CHEBI:29985"/>
        <dbReference type="ChEBI" id="CHEBI:30616"/>
        <dbReference type="ChEBI" id="CHEBI:43474"/>
        <dbReference type="ChEBI" id="CHEBI:136572"/>
        <dbReference type="ChEBI" id="CHEBI:456216"/>
        <dbReference type="EC" id="6.3.2.17"/>
    </reaction>
</comment>
<keyword evidence="10 21" id="KW-0547">Nucleotide-binding</keyword>
<name>A0AAE3KAQ4_9GAMM</name>
<dbReference type="InterPro" id="IPR036565">
    <property type="entry name" value="Mur-like_cat_sf"/>
</dbReference>
<comment type="caution">
    <text evidence="23">The sequence shown here is derived from an EMBL/GenBank/DDBJ whole genome shotgun (WGS) entry which is preliminary data.</text>
</comment>
<dbReference type="Gene3D" id="3.40.1190.10">
    <property type="entry name" value="Mur-like, catalytic domain"/>
    <property type="match status" value="1"/>
</dbReference>
<dbReference type="Gene3D" id="3.90.190.20">
    <property type="entry name" value="Mur ligase, C-terminal domain"/>
    <property type="match status" value="1"/>
</dbReference>
<evidence type="ECO:0000256" key="19">
    <source>
        <dbReference type="ARBA" id="ARBA00049035"/>
    </source>
</evidence>
<comment type="pathway">
    <text evidence="3">Cofactor biosynthesis; tetrahydrofolylpolyglutamate biosynthesis.</text>
</comment>
<dbReference type="GO" id="GO:0005737">
    <property type="term" value="C:cytoplasm"/>
    <property type="evidence" value="ECO:0007669"/>
    <property type="project" value="TreeGrafter"/>
</dbReference>
<dbReference type="SUPFAM" id="SSF53623">
    <property type="entry name" value="MurD-like peptide ligases, catalytic domain"/>
    <property type="match status" value="1"/>
</dbReference>
<evidence type="ECO:0000256" key="7">
    <source>
        <dbReference type="ARBA" id="ARBA00019357"/>
    </source>
</evidence>
<keyword evidence="11 21" id="KW-0067">ATP-binding</keyword>
<keyword evidence="12" id="KW-0460">Magnesium</keyword>
<dbReference type="Pfam" id="PF02875">
    <property type="entry name" value="Mur_ligase_C"/>
    <property type="match status" value="1"/>
</dbReference>
<dbReference type="AlphaFoldDB" id="A0AAE3KAQ4"/>